<keyword evidence="7 14" id="KW-0812">Transmembrane</keyword>
<keyword evidence="10 14" id="KW-0472">Membrane</keyword>
<comment type="subcellular location">
    <subcellularLocation>
        <location evidence="1">Cell inner membrane</location>
        <topology evidence="1">Multi-pass membrane protein</topology>
    </subcellularLocation>
    <subcellularLocation>
        <location evidence="12">Membrane</location>
        <topology evidence="12">Multi-pass membrane protein</topology>
    </subcellularLocation>
</comment>
<evidence type="ECO:0000256" key="10">
    <source>
        <dbReference type="ARBA" id="ARBA00023136"/>
    </source>
</evidence>
<feature type="domain" description="MotA/TolQ/ExbB proton channel" evidence="15">
    <location>
        <begin position="104"/>
        <end position="212"/>
    </location>
</feature>
<comment type="similarity">
    <text evidence="12">Belongs to the exbB/tolQ family.</text>
</comment>
<keyword evidence="5" id="KW-1003">Cell membrane</keyword>
<keyword evidence="8 12" id="KW-0653">Protein transport</keyword>
<feature type="compositionally biased region" description="Basic and acidic residues" evidence="13">
    <location>
        <begin position="256"/>
        <end position="267"/>
    </location>
</feature>
<evidence type="ECO:0000256" key="5">
    <source>
        <dbReference type="ARBA" id="ARBA00022475"/>
    </source>
</evidence>
<feature type="transmembrane region" description="Helical" evidence="14">
    <location>
        <begin position="180"/>
        <end position="201"/>
    </location>
</feature>
<evidence type="ECO:0000256" key="12">
    <source>
        <dbReference type="RuleBase" id="RU004057"/>
    </source>
</evidence>
<dbReference type="InterPro" id="IPR050790">
    <property type="entry name" value="ExbB/TolQ_transport"/>
</dbReference>
<evidence type="ECO:0000256" key="13">
    <source>
        <dbReference type="SAM" id="MobiDB-lite"/>
    </source>
</evidence>
<accession>A0ABN7NGI0</accession>
<dbReference type="RefSeq" id="WP_200622765.1">
    <property type="nucleotide sequence ID" value="NZ_CAJNAU010000188.1"/>
</dbReference>
<feature type="region of interest" description="Disordered" evidence="13">
    <location>
        <begin position="233"/>
        <end position="267"/>
    </location>
</feature>
<proteinExistence type="inferred from homology"/>
<evidence type="ECO:0000256" key="14">
    <source>
        <dbReference type="SAM" id="Phobius"/>
    </source>
</evidence>
<feature type="transmembrane region" description="Helical" evidence="14">
    <location>
        <begin position="132"/>
        <end position="160"/>
    </location>
</feature>
<dbReference type="Pfam" id="PF01618">
    <property type="entry name" value="MotA_ExbB"/>
    <property type="match status" value="1"/>
</dbReference>
<evidence type="ECO:0000259" key="15">
    <source>
        <dbReference type="Pfam" id="PF01618"/>
    </source>
</evidence>
<comment type="caution">
    <text evidence="16">The sequence shown here is derived from an EMBL/GenBank/DDBJ whole genome shotgun (WGS) entry which is preliminary data.</text>
</comment>
<gene>
    <name evidence="16" type="primary">tolQ_6</name>
    <name evidence="16" type="ORF">R69658_07789</name>
</gene>
<evidence type="ECO:0000313" key="17">
    <source>
        <dbReference type="Proteomes" id="UP000674425"/>
    </source>
</evidence>
<dbReference type="PANTHER" id="PTHR30625:SF14">
    <property type="entry name" value="BIOPOLYMER TRANSPORT PROTEIN EXBB"/>
    <property type="match status" value="1"/>
</dbReference>
<dbReference type="PANTHER" id="PTHR30625">
    <property type="entry name" value="PROTEIN TOLQ"/>
    <property type="match status" value="1"/>
</dbReference>
<evidence type="ECO:0000256" key="11">
    <source>
        <dbReference type="ARBA" id="ARBA00024816"/>
    </source>
</evidence>
<comment type="subunit">
    <text evidence="2">The accessory proteins ExbB and ExbD seem to form a complex with TonB.</text>
</comment>
<evidence type="ECO:0000256" key="8">
    <source>
        <dbReference type="ARBA" id="ARBA00022927"/>
    </source>
</evidence>
<keyword evidence="4 12" id="KW-0813">Transport</keyword>
<evidence type="ECO:0000256" key="6">
    <source>
        <dbReference type="ARBA" id="ARBA00022519"/>
    </source>
</evidence>
<protein>
    <recommendedName>
        <fullName evidence="3">Biopolymer transport protein ExbB</fullName>
    </recommendedName>
</protein>
<keyword evidence="9 14" id="KW-1133">Transmembrane helix</keyword>
<reference evidence="16 17" key="1">
    <citation type="submission" date="2021-02" db="EMBL/GenBank/DDBJ databases">
        <authorList>
            <person name="Vanwijnsberghe S."/>
        </authorList>
    </citation>
    <scope>NUCLEOTIDE SEQUENCE [LARGE SCALE GENOMIC DNA]</scope>
    <source>
        <strain evidence="16 17">R-69658</strain>
    </source>
</reference>
<dbReference type="Proteomes" id="UP000674425">
    <property type="component" value="Unassembled WGS sequence"/>
</dbReference>
<evidence type="ECO:0000256" key="9">
    <source>
        <dbReference type="ARBA" id="ARBA00022989"/>
    </source>
</evidence>
<dbReference type="EMBL" id="CAJNAU010000188">
    <property type="protein sequence ID" value="CAE6864677.1"/>
    <property type="molecule type" value="Genomic_DNA"/>
</dbReference>
<keyword evidence="6" id="KW-0997">Cell inner membrane</keyword>
<evidence type="ECO:0000256" key="1">
    <source>
        <dbReference type="ARBA" id="ARBA00004429"/>
    </source>
</evidence>
<sequence>MHHYGLANVWENGDIVTRCILGTLLIMSVLSWTVILVKLWTIMRIKRVTYQAEAQFWRADRFEDGLRSLGAHASGPALRDNPLLALALAGEEAAAHHQQTQTHLHDRIDVSDWITRRLQDTMDDAIARMQSGLAVLASIGSTAPFVGLFGTVWGIYHALILIGETGQTSIDHVAGPVGESLIMTAFGLFAAIPAVLGYNGLTRANKSIVTRLKRFAHGLHAYFVTGSQLPSSTGPDMRILPRGVTGTKGGPNDGANDGKNDGALKWQ</sequence>
<evidence type="ECO:0000313" key="16">
    <source>
        <dbReference type="EMBL" id="CAE6864677.1"/>
    </source>
</evidence>
<organism evidence="16 17">
    <name type="scientific">Paraburkholderia aspalathi</name>
    <dbReference type="NCBI Taxonomy" id="1324617"/>
    <lineage>
        <taxon>Bacteria</taxon>
        <taxon>Pseudomonadati</taxon>
        <taxon>Pseudomonadota</taxon>
        <taxon>Betaproteobacteria</taxon>
        <taxon>Burkholderiales</taxon>
        <taxon>Burkholderiaceae</taxon>
        <taxon>Paraburkholderia</taxon>
    </lineage>
</organism>
<evidence type="ECO:0000256" key="3">
    <source>
        <dbReference type="ARBA" id="ARBA00022093"/>
    </source>
</evidence>
<evidence type="ECO:0000256" key="2">
    <source>
        <dbReference type="ARBA" id="ARBA00011471"/>
    </source>
</evidence>
<evidence type="ECO:0000256" key="4">
    <source>
        <dbReference type="ARBA" id="ARBA00022448"/>
    </source>
</evidence>
<feature type="transmembrane region" description="Helical" evidence="14">
    <location>
        <begin position="15"/>
        <end position="37"/>
    </location>
</feature>
<dbReference type="InterPro" id="IPR002898">
    <property type="entry name" value="MotA_ExbB_proton_chnl"/>
</dbReference>
<evidence type="ECO:0000256" key="7">
    <source>
        <dbReference type="ARBA" id="ARBA00022692"/>
    </source>
</evidence>
<comment type="function">
    <text evidence="11">Involved in the TonB-dependent energy-dependent transport of various receptor-bound substrates. Protects ExbD from proteolytic degradation and functionally stabilizes TonB.</text>
</comment>
<name>A0ABN7NGI0_9BURK</name>
<keyword evidence="17" id="KW-1185">Reference proteome</keyword>